<keyword evidence="7" id="KW-1185">Reference proteome</keyword>
<dbReference type="EMBL" id="JACEEZ010025380">
    <property type="protein sequence ID" value="KAG0701432.1"/>
    <property type="molecule type" value="Genomic_DNA"/>
</dbReference>
<evidence type="ECO:0000256" key="4">
    <source>
        <dbReference type="PROSITE-ProRule" id="PRU00175"/>
    </source>
</evidence>
<organism evidence="6 7">
    <name type="scientific">Chionoecetes opilio</name>
    <name type="common">Atlantic snow crab</name>
    <name type="synonym">Cancer opilio</name>
    <dbReference type="NCBI Taxonomy" id="41210"/>
    <lineage>
        <taxon>Eukaryota</taxon>
        <taxon>Metazoa</taxon>
        <taxon>Ecdysozoa</taxon>
        <taxon>Arthropoda</taxon>
        <taxon>Crustacea</taxon>
        <taxon>Multicrustacea</taxon>
        <taxon>Malacostraca</taxon>
        <taxon>Eumalacostraca</taxon>
        <taxon>Eucarida</taxon>
        <taxon>Decapoda</taxon>
        <taxon>Pleocyemata</taxon>
        <taxon>Brachyura</taxon>
        <taxon>Eubrachyura</taxon>
        <taxon>Majoidea</taxon>
        <taxon>Majidae</taxon>
        <taxon>Chionoecetes</taxon>
    </lineage>
</organism>
<feature type="domain" description="RING-type" evidence="5">
    <location>
        <begin position="31"/>
        <end position="77"/>
    </location>
</feature>
<dbReference type="GO" id="GO:0016567">
    <property type="term" value="P:protein ubiquitination"/>
    <property type="evidence" value="ECO:0007669"/>
    <property type="project" value="TreeGrafter"/>
</dbReference>
<keyword evidence="1" id="KW-0479">Metal-binding</keyword>
<gene>
    <name evidence="6" type="primary">RNF223</name>
    <name evidence="6" type="ORF">GWK47_025307</name>
</gene>
<dbReference type="Proteomes" id="UP000770661">
    <property type="component" value="Unassembled WGS sequence"/>
</dbReference>
<dbReference type="PROSITE" id="PS50089">
    <property type="entry name" value="ZF_RING_2"/>
    <property type="match status" value="1"/>
</dbReference>
<dbReference type="InterPro" id="IPR001841">
    <property type="entry name" value="Znf_RING"/>
</dbReference>
<dbReference type="GO" id="GO:0008270">
    <property type="term" value="F:zinc ion binding"/>
    <property type="evidence" value="ECO:0007669"/>
    <property type="project" value="UniProtKB-KW"/>
</dbReference>
<evidence type="ECO:0000313" key="7">
    <source>
        <dbReference type="Proteomes" id="UP000770661"/>
    </source>
</evidence>
<dbReference type="Gene3D" id="3.30.40.10">
    <property type="entry name" value="Zinc/RING finger domain, C3HC4 (zinc finger)"/>
    <property type="match status" value="1"/>
</dbReference>
<dbReference type="InterPro" id="IPR027370">
    <property type="entry name" value="Znf-RING_euk"/>
</dbReference>
<keyword evidence="3" id="KW-0862">Zinc</keyword>
<evidence type="ECO:0000259" key="5">
    <source>
        <dbReference type="PROSITE" id="PS50089"/>
    </source>
</evidence>
<dbReference type="SMART" id="SM00184">
    <property type="entry name" value="RING"/>
    <property type="match status" value="1"/>
</dbReference>
<evidence type="ECO:0000256" key="1">
    <source>
        <dbReference type="ARBA" id="ARBA00022723"/>
    </source>
</evidence>
<reference evidence="6" key="1">
    <citation type="submission" date="2020-07" db="EMBL/GenBank/DDBJ databases">
        <title>The High-quality genome of the commercially important snow crab, Chionoecetes opilio.</title>
        <authorList>
            <person name="Jeong J.-H."/>
            <person name="Ryu S."/>
        </authorList>
    </citation>
    <scope>NUCLEOTIDE SEQUENCE</scope>
    <source>
        <strain evidence="6">MADBK_172401_WGS</strain>
        <tissue evidence="6">Digestive gland</tissue>
    </source>
</reference>
<dbReference type="GO" id="GO:0061630">
    <property type="term" value="F:ubiquitin protein ligase activity"/>
    <property type="evidence" value="ECO:0007669"/>
    <property type="project" value="TreeGrafter"/>
</dbReference>
<protein>
    <submittedName>
        <fullName evidence="6">RING finger protein 223</fullName>
    </submittedName>
</protein>
<dbReference type="PANTHER" id="PTHR22791">
    <property type="entry name" value="RING-TYPE DOMAIN-CONTAINING PROTEIN"/>
    <property type="match status" value="1"/>
</dbReference>
<sequence>MTLCHSDDQAASSSREYGAKSSCKGSSWKLCDVCKSDYNTADKRPTILICGHTFCRECLSIVSRRGGGGALPCPSCRTLESRPLASLPPNASLMAVLLEQLEDKLVQRWCGGDACSGLPLSYEQQVEYAILLSRQQTQEKGQDNVAANWREVDETQDKSLALALQDSEMFEASRLCALRYLAGASLNPPHKHLTSLCLTVTSLCLTVTSHHLPRLLGEEEASLRLALQLHQEEVASMQRQGRGQGSCWSEAEDPCDWRKDYQMYFGASLCHLNVSIMSFLDLKQGMVSRWWARARMNSSLACYSTTAAAASVTCFTTLLVL</sequence>
<dbReference type="Pfam" id="PF13445">
    <property type="entry name" value="zf-RING_UBOX"/>
    <property type="match status" value="1"/>
</dbReference>
<dbReference type="OrthoDB" id="6380654at2759"/>
<dbReference type="AlphaFoldDB" id="A0A8J5CCW3"/>
<name>A0A8J5CCW3_CHIOP</name>
<keyword evidence="2 4" id="KW-0863">Zinc-finger</keyword>
<evidence type="ECO:0000313" key="6">
    <source>
        <dbReference type="EMBL" id="KAG0701432.1"/>
    </source>
</evidence>
<dbReference type="InterPro" id="IPR017907">
    <property type="entry name" value="Znf_RING_CS"/>
</dbReference>
<dbReference type="PANTHER" id="PTHR22791:SF6">
    <property type="entry name" value="RING-TYPE DOMAIN-CONTAINING PROTEIN"/>
    <property type="match status" value="1"/>
</dbReference>
<evidence type="ECO:0000256" key="2">
    <source>
        <dbReference type="ARBA" id="ARBA00022771"/>
    </source>
</evidence>
<dbReference type="InterPro" id="IPR013083">
    <property type="entry name" value="Znf_RING/FYVE/PHD"/>
</dbReference>
<proteinExistence type="predicted"/>
<evidence type="ECO:0000256" key="3">
    <source>
        <dbReference type="ARBA" id="ARBA00022833"/>
    </source>
</evidence>
<dbReference type="SUPFAM" id="SSF57850">
    <property type="entry name" value="RING/U-box"/>
    <property type="match status" value="1"/>
</dbReference>
<dbReference type="PROSITE" id="PS00518">
    <property type="entry name" value="ZF_RING_1"/>
    <property type="match status" value="1"/>
</dbReference>
<comment type="caution">
    <text evidence="6">The sequence shown here is derived from an EMBL/GenBank/DDBJ whole genome shotgun (WGS) entry which is preliminary data.</text>
</comment>
<accession>A0A8J5CCW3</accession>
<dbReference type="InterPro" id="IPR051435">
    <property type="entry name" value="RING_finger_E3_ubiq-ligases"/>
</dbReference>